<comment type="caution">
    <text evidence="2">The sequence shown here is derived from an EMBL/GenBank/DDBJ whole genome shotgun (WGS) entry which is preliminary data.</text>
</comment>
<reference evidence="2 3" key="1">
    <citation type="journal article" date="2014" name="Genome Biol. Evol.">
        <title>The genome of the myxosporean Thelohanellus kitauei shows adaptations to nutrient acquisition within its fish host.</title>
        <authorList>
            <person name="Yang Y."/>
            <person name="Xiong J."/>
            <person name="Zhou Z."/>
            <person name="Huo F."/>
            <person name="Miao W."/>
            <person name="Ran C."/>
            <person name="Liu Y."/>
            <person name="Zhang J."/>
            <person name="Feng J."/>
            <person name="Wang M."/>
            <person name="Wang M."/>
            <person name="Wang L."/>
            <person name="Yao B."/>
        </authorList>
    </citation>
    <scope>NUCLEOTIDE SEQUENCE [LARGE SCALE GENOMIC DNA]</scope>
    <source>
        <strain evidence="2">Wuqing</strain>
    </source>
</reference>
<feature type="domain" description="START" evidence="1">
    <location>
        <begin position="1"/>
        <end position="200"/>
    </location>
</feature>
<dbReference type="OrthoDB" id="5403181at2759"/>
<accession>A0A0C2IRA8</accession>
<dbReference type="AlphaFoldDB" id="A0A0C2IRA8"/>
<dbReference type="EMBL" id="JWZT01002990">
    <property type="protein sequence ID" value="KII67969.1"/>
    <property type="molecule type" value="Genomic_DNA"/>
</dbReference>
<dbReference type="InterPro" id="IPR023393">
    <property type="entry name" value="START-like_dom_sf"/>
</dbReference>
<dbReference type="InterPro" id="IPR002913">
    <property type="entry name" value="START_lipid-bd_dom"/>
</dbReference>
<evidence type="ECO:0000313" key="3">
    <source>
        <dbReference type="Proteomes" id="UP000031668"/>
    </source>
</evidence>
<dbReference type="OMA" id="NSCIFIY"/>
<dbReference type="SMART" id="SM00234">
    <property type="entry name" value="START"/>
    <property type="match status" value="1"/>
</dbReference>
<gene>
    <name evidence="2" type="ORF">RF11_01970</name>
</gene>
<sequence length="254" mass="30055">MVEKETVLEAFQKFVTSTDGWYPHINGDNYVIYMKPSTRRTKSIKAQIWVEGIDLDKLFNFIIDNELSKRWDMFCINCVSLYKIGFEGDIVYYSMKLPSPLKNRDTLAIRFWDKTKNGFVVASTSIDHEDYPKTDKYVRMNSYINGFMVRKDETGRVWIDTAMNVDPCGNVPAWMINILMPRLWKQFYARFFEVYNEYVASTTSRNLESRSFVRKLQKKEQVCPKKIKKIYLYDILDNVTEGPFYDCYTDSTSR</sequence>
<evidence type="ECO:0000259" key="1">
    <source>
        <dbReference type="PROSITE" id="PS50848"/>
    </source>
</evidence>
<protein>
    <submittedName>
        <fullName evidence="2">PCTP-like protein</fullName>
    </submittedName>
</protein>
<name>A0A0C2IRA8_THEKT</name>
<dbReference type="GO" id="GO:0005737">
    <property type="term" value="C:cytoplasm"/>
    <property type="evidence" value="ECO:0007669"/>
    <property type="project" value="UniProtKB-ARBA"/>
</dbReference>
<dbReference type="PANTHER" id="PTHR19308:SF14">
    <property type="entry name" value="START DOMAIN-CONTAINING PROTEIN"/>
    <property type="match status" value="1"/>
</dbReference>
<dbReference type="GO" id="GO:0008289">
    <property type="term" value="F:lipid binding"/>
    <property type="evidence" value="ECO:0007669"/>
    <property type="project" value="InterPro"/>
</dbReference>
<dbReference type="InterPro" id="IPR051213">
    <property type="entry name" value="START_lipid_transfer"/>
</dbReference>
<evidence type="ECO:0000313" key="2">
    <source>
        <dbReference type="EMBL" id="KII67969.1"/>
    </source>
</evidence>
<keyword evidence="3" id="KW-1185">Reference proteome</keyword>
<dbReference type="PANTHER" id="PTHR19308">
    <property type="entry name" value="PHOSPHATIDYLCHOLINE TRANSFER PROTEIN"/>
    <property type="match status" value="1"/>
</dbReference>
<dbReference type="CDD" id="cd00177">
    <property type="entry name" value="START"/>
    <property type="match status" value="1"/>
</dbReference>
<dbReference type="Proteomes" id="UP000031668">
    <property type="component" value="Unassembled WGS sequence"/>
</dbReference>
<proteinExistence type="predicted"/>
<dbReference type="Gene3D" id="3.30.530.20">
    <property type="match status" value="1"/>
</dbReference>
<dbReference type="Pfam" id="PF01852">
    <property type="entry name" value="START"/>
    <property type="match status" value="1"/>
</dbReference>
<organism evidence="2 3">
    <name type="scientific">Thelohanellus kitauei</name>
    <name type="common">Myxosporean</name>
    <dbReference type="NCBI Taxonomy" id="669202"/>
    <lineage>
        <taxon>Eukaryota</taxon>
        <taxon>Metazoa</taxon>
        <taxon>Cnidaria</taxon>
        <taxon>Myxozoa</taxon>
        <taxon>Myxosporea</taxon>
        <taxon>Bivalvulida</taxon>
        <taxon>Platysporina</taxon>
        <taxon>Myxobolidae</taxon>
        <taxon>Thelohanellus</taxon>
    </lineage>
</organism>
<dbReference type="SUPFAM" id="SSF55961">
    <property type="entry name" value="Bet v1-like"/>
    <property type="match status" value="1"/>
</dbReference>
<dbReference type="PROSITE" id="PS50848">
    <property type="entry name" value="START"/>
    <property type="match status" value="1"/>
</dbReference>